<dbReference type="InterPro" id="IPR049332">
    <property type="entry name" value="Fpg-like_C"/>
</dbReference>
<keyword evidence="9" id="KW-0326">Glycosidase</keyword>
<protein>
    <recommendedName>
        <fullName evidence="11">Formamidopyrimidine-DNA glycosylase catalytic domain-containing protein</fullName>
    </recommendedName>
</protein>
<keyword evidence="6" id="KW-0234">DNA repair</keyword>
<proteinExistence type="inferred from homology"/>
<evidence type="ECO:0000256" key="6">
    <source>
        <dbReference type="ARBA" id="ARBA00023204"/>
    </source>
</evidence>
<dbReference type="OrthoDB" id="444592at2759"/>
<feature type="region of interest" description="Disordered" evidence="10">
    <location>
        <begin position="281"/>
        <end position="322"/>
    </location>
</feature>
<dbReference type="PANTHER" id="PTHR22993">
    <property type="entry name" value="FORMAMIDOPYRIMIDINE-DNA GLYCOSYLASE"/>
    <property type="match status" value="1"/>
</dbReference>
<dbReference type="GO" id="GO:0003684">
    <property type="term" value="F:damaged DNA binding"/>
    <property type="evidence" value="ECO:0007669"/>
    <property type="project" value="InterPro"/>
</dbReference>
<dbReference type="FunFam" id="1.10.8.50:FF:000009">
    <property type="entry name" value="Formamidopyrimidine-DNA glycosylase"/>
    <property type="match status" value="1"/>
</dbReference>
<name>A0A9W8HKD6_9FUNG</name>
<evidence type="ECO:0000256" key="2">
    <source>
        <dbReference type="ARBA" id="ARBA00009409"/>
    </source>
</evidence>
<dbReference type="EMBL" id="JANBUL010000051">
    <property type="protein sequence ID" value="KAJ2783268.1"/>
    <property type="molecule type" value="Genomic_DNA"/>
</dbReference>
<evidence type="ECO:0000256" key="3">
    <source>
        <dbReference type="ARBA" id="ARBA00022763"/>
    </source>
</evidence>
<dbReference type="GO" id="GO:0016829">
    <property type="term" value="F:lyase activity"/>
    <property type="evidence" value="ECO:0007669"/>
    <property type="project" value="UniProtKB-KW"/>
</dbReference>
<evidence type="ECO:0000256" key="4">
    <source>
        <dbReference type="ARBA" id="ARBA00022801"/>
    </source>
</evidence>
<dbReference type="InterPro" id="IPR035937">
    <property type="entry name" value="FPG_N"/>
</dbReference>
<keyword evidence="3" id="KW-0227">DNA damage</keyword>
<evidence type="ECO:0000256" key="8">
    <source>
        <dbReference type="ARBA" id="ARBA00023268"/>
    </source>
</evidence>
<comment type="similarity">
    <text evidence="2">Belongs to the FPG family.</text>
</comment>
<dbReference type="SUPFAM" id="SSF46946">
    <property type="entry name" value="S13-like H2TH domain"/>
    <property type="match status" value="1"/>
</dbReference>
<dbReference type="Gene3D" id="1.10.8.50">
    <property type="match status" value="1"/>
</dbReference>
<dbReference type="PANTHER" id="PTHR22993:SF9">
    <property type="entry name" value="FORMAMIDOPYRIMIDINE-DNA GLYCOSYLASE"/>
    <property type="match status" value="1"/>
</dbReference>
<evidence type="ECO:0000259" key="11">
    <source>
        <dbReference type="PROSITE" id="PS51068"/>
    </source>
</evidence>
<dbReference type="GO" id="GO:0006284">
    <property type="term" value="P:base-excision repair"/>
    <property type="evidence" value="ECO:0007669"/>
    <property type="project" value="InterPro"/>
</dbReference>
<sequence>MPELPDVERARALLHARCVGRTVTWVQAADDHIVFSGAARGDIERRLRGRTVVGSGRRGKQFWLALSGGLALLMHFGMTGEVYIRGEAVSHYRKVEVDAGDAWPPRYAKLELRFGEDVAVAYSDARRLGRIHAFEGDGAASPWVAKLGFDPVLDPPTPAAFAEAVARRRTPIKALLLNQGFSAGIGNWIADEVLFRSRIHPEQPAASLTRAQADALLAQIKHVCTTAVEADAESARFPADWLFHYRWEKGKRKAPQLPDGRRIAFVTVGGRTSAYVPEVQVLSRAGRARKDGPEQENASEGEEEEEEDEPPKAPVRSKRRRR</sequence>
<dbReference type="SMART" id="SM00898">
    <property type="entry name" value="Fapy_DNA_glyco"/>
    <property type="match status" value="1"/>
</dbReference>
<dbReference type="GO" id="GO:0003906">
    <property type="term" value="F:DNA-(apurinic or apyrimidinic site) endonuclease activity"/>
    <property type="evidence" value="ECO:0007669"/>
    <property type="project" value="InterPro"/>
</dbReference>
<evidence type="ECO:0000313" key="12">
    <source>
        <dbReference type="EMBL" id="KAJ2783268.1"/>
    </source>
</evidence>
<comment type="caution">
    <text evidence="12">The sequence shown here is derived from an EMBL/GenBank/DDBJ whole genome shotgun (WGS) entry which is preliminary data.</text>
</comment>
<evidence type="ECO:0000256" key="9">
    <source>
        <dbReference type="ARBA" id="ARBA00023295"/>
    </source>
</evidence>
<keyword evidence="4" id="KW-0378">Hydrolase</keyword>
<dbReference type="SMART" id="SM01232">
    <property type="entry name" value="H2TH"/>
    <property type="match status" value="1"/>
</dbReference>
<keyword evidence="7" id="KW-0456">Lyase</keyword>
<dbReference type="SUPFAM" id="SSF81624">
    <property type="entry name" value="N-terminal domain of MutM-like DNA repair proteins"/>
    <property type="match status" value="1"/>
</dbReference>
<dbReference type="PROSITE" id="PS51068">
    <property type="entry name" value="FPG_CAT"/>
    <property type="match status" value="1"/>
</dbReference>
<dbReference type="InterPro" id="IPR010979">
    <property type="entry name" value="Ribosomal_uS13-like_H2TH"/>
</dbReference>
<dbReference type="InterPro" id="IPR015886">
    <property type="entry name" value="H2TH_FPG"/>
</dbReference>
<dbReference type="InterPro" id="IPR012319">
    <property type="entry name" value="FPG_cat"/>
</dbReference>
<feature type="compositionally biased region" description="Acidic residues" evidence="10">
    <location>
        <begin position="297"/>
        <end position="309"/>
    </location>
</feature>
<comment type="catalytic activity">
    <reaction evidence="1">
        <text>Hydrolysis of DNA containing ring-opened 7-methylguanine residues, releasing 2,6-diamino-4-hydroxy-5-(N-methyl)formamidopyrimidine.</text>
        <dbReference type="EC" id="3.2.2.23"/>
    </reaction>
</comment>
<dbReference type="Gene3D" id="3.20.190.10">
    <property type="entry name" value="MutM-like, N-terminal"/>
    <property type="match status" value="1"/>
</dbReference>
<organism evidence="12 13">
    <name type="scientific">Coemansia javaensis</name>
    <dbReference type="NCBI Taxonomy" id="2761396"/>
    <lineage>
        <taxon>Eukaryota</taxon>
        <taxon>Fungi</taxon>
        <taxon>Fungi incertae sedis</taxon>
        <taxon>Zoopagomycota</taxon>
        <taxon>Kickxellomycotina</taxon>
        <taxon>Kickxellomycetes</taxon>
        <taxon>Kickxellales</taxon>
        <taxon>Kickxellaceae</taxon>
        <taxon>Coemansia</taxon>
    </lineage>
</organism>
<gene>
    <name evidence="12" type="ORF">H4R18_001787</name>
</gene>
<evidence type="ECO:0000256" key="5">
    <source>
        <dbReference type="ARBA" id="ARBA00023125"/>
    </source>
</evidence>
<feature type="domain" description="Formamidopyrimidine-DNA glycosylase catalytic" evidence="11">
    <location>
        <begin position="2"/>
        <end position="129"/>
    </location>
</feature>
<dbReference type="Proteomes" id="UP001140217">
    <property type="component" value="Unassembled WGS sequence"/>
</dbReference>
<dbReference type="Pfam" id="PF01149">
    <property type="entry name" value="Fapy_DNA_glyco"/>
    <property type="match status" value="1"/>
</dbReference>
<evidence type="ECO:0000313" key="13">
    <source>
        <dbReference type="Proteomes" id="UP001140217"/>
    </source>
</evidence>
<dbReference type="GO" id="GO:0008534">
    <property type="term" value="F:oxidized purine nucleobase lesion DNA N-glycosylase activity"/>
    <property type="evidence" value="ECO:0007669"/>
    <property type="project" value="UniProtKB-EC"/>
</dbReference>
<keyword evidence="8" id="KW-0511">Multifunctional enzyme</keyword>
<evidence type="ECO:0000256" key="7">
    <source>
        <dbReference type="ARBA" id="ARBA00023239"/>
    </source>
</evidence>
<dbReference type="AlphaFoldDB" id="A0A9W8HKD6"/>
<keyword evidence="13" id="KW-1185">Reference proteome</keyword>
<dbReference type="Pfam" id="PF21218">
    <property type="entry name" value="Fpg-like_C"/>
    <property type="match status" value="1"/>
</dbReference>
<dbReference type="Pfam" id="PF06831">
    <property type="entry name" value="H2TH"/>
    <property type="match status" value="1"/>
</dbReference>
<dbReference type="GO" id="GO:0008270">
    <property type="term" value="F:zinc ion binding"/>
    <property type="evidence" value="ECO:0007669"/>
    <property type="project" value="InterPro"/>
</dbReference>
<reference evidence="12" key="1">
    <citation type="submission" date="2022-07" db="EMBL/GenBank/DDBJ databases">
        <title>Phylogenomic reconstructions and comparative analyses of Kickxellomycotina fungi.</title>
        <authorList>
            <person name="Reynolds N.K."/>
            <person name="Stajich J.E."/>
            <person name="Barry K."/>
            <person name="Grigoriev I.V."/>
            <person name="Crous P."/>
            <person name="Smith M.E."/>
        </authorList>
    </citation>
    <scope>NUCLEOTIDE SEQUENCE</scope>
    <source>
        <strain evidence="12">NBRC 105414</strain>
    </source>
</reference>
<dbReference type="GO" id="GO:0005634">
    <property type="term" value="C:nucleus"/>
    <property type="evidence" value="ECO:0007669"/>
    <property type="project" value="TreeGrafter"/>
</dbReference>
<evidence type="ECO:0000256" key="1">
    <source>
        <dbReference type="ARBA" id="ARBA00001668"/>
    </source>
</evidence>
<evidence type="ECO:0000256" key="10">
    <source>
        <dbReference type="SAM" id="MobiDB-lite"/>
    </source>
</evidence>
<keyword evidence="5" id="KW-0238">DNA-binding</keyword>
<accession>A0A9W8HKD6</accession>